<dbReference type="GO" id="GO:0005789">
    <property type="term" value="C:endoplasmic reticulum membrane"/>
    <property type="evidence" value="ECO:0007669"/>
    <property type="project" value="TreeGrafter"/>
</dbReference>
<keyword evidence="5 6" id="KW-0472">Membrane</keyword>
<dbReference type="GO" id="GO:0016126">
    <property type="term" value="P:sterol biosynthetic process"/>
    <property type="evidence" value="ECO:0007669"/>
    <property type="project" value="InterPro"/>
</dbReference>
<dbReference type="PANTHER" id="PTHR21257">
    <property type="entry name" value="DELTA(14)-STEROL REDUCTASE"/>
    <property type="match status" value="1"/>
</dbReference>
<accession>A0A0M0K6Z1</accession>
<evidence type="ECO:0000256" key="4">
    <source>
        <dbReference type="ARBA" id="ARBA00022989"/>
    </source>
</evidence>
<sequence length="439" mass="48602">MLWKQPPPPPPPPPPAYDALAFAADTLAALPRVLLFYAAIVVLHAALPSFKCDGYACDWSGRPLRYRLNGPLILAATVATWAMLPLEQQTFAAEKYWPCLCASNVLGLLFSVLLLLWTPHEPACRCLTVDQKALRDRAAKGEDVCRTAITPSPTRSAAAHFFFGRSFNPRLMGDVIDLKMLLYAVGACALVWNLLSAAALRERSTALPGAVPGAAGIPTALLVYLAMFGWFVLEYMCLELVHLYTYDIMCEKLGFKLCWGCLLFYPFFYCIGVWPLVAAPRSADISPACAAAIATLFFAGWVLTRGANLQKFVYKRRSEHPSRGDLDATWLGLPMRVVPGTRLLCSGFWGLARHVNYCGEIVQAIALALPGSLVALSSLEGTPHYLYYVLLPWLYPLYYVALFLPRQMDDDAQLCAKYGEVAFAEYTRRVPYRVVPGVW</sequence>
<dbReference type="Proteomes" id="UP000037460">
    <property type="component" value="Unassembled WGS sequence"/>
</dbReference>
<proteinExistence type="inferred from homology"/>
<feature type="transmembrane region" description="Helical" evidence="6">
    <location>
        <begin position="96"/>
        <end position="117"/>
    </location>
</feature>
<evidence type="ECO:0000313" key="7">
    <source>
        <dbReference type="EMBL" id="KOO34564.1"/>
    </source>
</evidence>
<evidence type="ECO:0000256" key="3">
    <source>
        <dbReference type="ARBA" id="ARBA00022692"/>
    </source>
</evidence>
<feature type="transmembrane region" description="Helical" evidence="6">
    <location>
        <begin position="180"/>
        <end position="200"/>
    </location>
</feature>
<evidence type="ECO:0000256" key="5">
    <source>
        <dbReference type="ARBA" id="ARBA00023136"/>
    </source>
</evidence>
<feature type="transmembrane region" description="Helical" evidence="6">
    <location>
        <begin position="257"/>
        <end position="279"/>
    </location>
</feature>
<name>A0A0M0K6Z1_9EUKA</name>
<dbReference type="AlphaFoldDB" id="A0A0M0K6Z1"/>
<dbReference type="GO" id="GO:0005637">
    <property type="term" value="C:nuclear inner membrane"/>
    <property type="evidence" value="ECO:0007669"/>
    <property type="project" value="TreeGrafter"/>
</dbReference>
<feature type="transmembrane region" description="Helical" evidence="6">
    <location>
        <begin position="285"/>
        <end position="307"/>
    </location>
</feature>
<comment type="subcellular location">
    <subcellularLocation>
        <location evidence="1">Membrane</location>
        <topology evidence="1">Multi-pass membrane protein</topology>
    </subcellularLocation>
</comment>
<dbReference type="InterPro" id="IPR001171">
    <property type="entry name" value="ERG24_DHCR-like"/>
</dbReference>
<keyword evidence="3 6" id="KW-0812">Transmembrane</keyword>
<reference evidence="8" key="1">
    <citation type="journal article" date="2015" name="PLoS Genet.">
        <title>Genome Sequence and Transcriptome Analyses of Chrysochromulina tobin: Metabolic Tools for Enhanced Algal Fitness in the Prominent Order Prymnesiales (Haptophyceae).</title>
        <authorList>
            <person name="Hovde B.T."/>
            <person name="Deodato C.R."/>
            <person name="Hunsperger H.M."/>
            <person name="Ryken S.A."/>
            <person name="Yost W."/>
            <person name="Jha R.K."/>
            <person name="Patterson J."/>
            <person name="Monnat R.J. Jr."/>
            <person name="Barlow S.B."/>
            <person name="Starkenburg S.R."/>
            <person name="Cattolico R.A."/>
        </authorList>
    </citation>
    <scope>NUCLEOTIDE SEQUENCE</scope>
    <source>
        <strain evidence="8">CCMP291</strain>
    </source>
</reference>
<comment type="similarity">
    <text evidence="2">Belongs to the ERG4/ERG24 family.</text>
</comment>
<dbReference type="EMBL" id="JWZX01001177">
    <property type="protein sequence ID" value="KOO34564.1"/>
    <property type="molecule type" value="Genomic_DNA"/>
</dbReference>
<dbReference type="GO" id="GO:0050613">
    <property type="term" value="F:Delta14-sterol reductase activity"/>
    <property type="evidence" value="ECO:0007669"/>
    <property type="project" value="TreeGrafter"/>
</dbReference>
<dbReference type="OrthoDB" id="5326588at2759"/>
<evidence type="ECO:0000313" key="8">
    <source>
        <dbReference type="Proteomes" id="UP000037460"/>
    </source>
</evidence>
<protein>
    <submittedName>
        <fullName evidence="7">Sterol c-14 reductase</fullName>
    </submittedName>
</protein>
<feature type="transmembrane region" description="Helical" evidence="6">
    <location>
        <begin position="220"/>
        <end position="245"/>
    </location>
</feature>
<evidence type="ECO:0000256" key="6">
    <source>
        <dbReference type="SAM" id="Phobius"/>
    </source>
</evidence>
<feature type="transmembrane region" description="Helical" evidence="6">
    <location>
        <begin position="68"/>
        <end position="84"/>
    </location>
</feature>
<evidence type="ECO:0000256" key="2">
    <source>
        <dbReference type="ARBA" id="ARBA00005402"/>
    </source>
</evidence>
<evidence type="ECO:0000256" key="1">
    <source>
        <dbReference type="ARBA" id="ARBA00004141"/>
    </source>
</evidence>
<dbReference type="Pfam" id="PF01222">
    <property type="entry name" value="ERG4_ERG24"/>
    <property type="match status" value="1"/>
</dbReference>
<keyword evidence="4 6" id="KW-1133">Transmembrane helix</keyword>
<organism evidence="7 8">
    <name type="scientific">Chrysochromulina tobinii</name>
    <dbReference type="NCBI Taxonomy" id="1460289"/>
    <lineage>
        <taxon>Eukaryota</taxon>
        <taxon>Haptista</taxon>
        <taxon>Haptophyta</taxon>
        <taxon>Prymnesiophyceae</taxon>
        <taxon>Prymnesiales</taxon>
        <taxon>Chrysochromulinaceae</taxon>
        <taxon>Chrysochromulina</taxon>
    </lineage>
</organism>
<comment type="caution">
    <text evidence="7">The sequence shown here is derived from an EMBL/GenBank/DDBJ whole genome shotgun (WGS) entry which is preliminary data.</text>
</comment>
<feature type="transmembrane region" description="Helical" evidence="6">
    <location>
        <begin position="385"/>
        <end position="404"/>
    </location>
</feature>
<dbReference type="Gene3D" id="1.20.120.1630">
    <property type="match status" value="1"/>
</dbReference>
<keyword evidence="8" id="KW-1185">Reference proteome</keyword>
<gene>
    <name evidence="7" type="ORF">Ctob_013331</name>
</gene>
<feature type="transmembrane region" description="Helical" evidence="6">
    <location>
        <begin position="20"/>
        <end position="47"/>
    </location>
</feature>
<dbReference type="PANTHER" id="PTHR21257:SF52">
    <property type="entry name" value="DELTA(14)-STEROL REDUCTASE TM7SF2"/>
    <property type="match status" value="1"/>
</dbReference>